<dbReference type="Gene3D" id="3.30.499.10">
    <property type="entry name" value="Aconitase, domain 3"/>
    <property type="match status" value="2"/>
</dbReference>
<evidence type="ECO:0000256" key="3">
    <source>
        <dbReference type="ARBA" id="ARBA00023004"/>
    </source>
</evidence>
<dbReference type="PANTHER" id="PTHR43822">
    <property type="entry name" value="HOMOACONITASE, MITOCHONDRIAL-RELATED"/>
    <property type="match status" value="1"/>
</dbReference>
<dbReference type="InterPro" id="IPR001030">
    <property type="entry name" value="Acoase/IPM_deHydtase_lsu_aba"/>
</dbReference>
<organism evidence="8 9">
    <name type="scientific">Cupriavidus agavae</name>
    <dbReference type="NCBI Taxonomy" id="1001822"/>
    <lineage>
        <taxon>Bacteria</taxon>
        <taxon>Pseudomonadati</taxon>
        <taxon>Pseudomonadota</taxon>
        <taxon>Betaproteobacteria</taxon>
        <taxon>Burkholderiales</taxon>
        <taxon>Burkholderiaceae</taxon>
        <taxon>Cupriavidus</taxon>
    </lineage>
</organism>
<keyword evidence="4" id="KW-0411">Iron-sulfur</keyword>
<evidence type="ECO:0000256" key="5">
    <source>
        <dbReference type="ARBA" id="ARBA00023239"/>
    </source>
</evidence>
<reference evidence="8 9" key="1">
    <citation type="journal article" date="2015" name="Stand. Genomic Sci.">
        <title>Genomic Encyclopedia of Bacterial and Archaeal Type Strains, Phase III: the genomes of soil and plant-associated and newly described type strains.</title>
        <authorList>
            <person name="Whitman W.B."/>
            <person name="Woyke T."/>
            <person name="Klenk H.P."/>
            <person name="Zhou Y."/>
            <person name="Lilburn T.G."/>
            <person name="Beck B.J."/>
            <person name="De Vos P."/>
            <person name="Vandamme P."/>
            <person name="Eisen J.A."/>
            <person name="Garrity G."/>
            <person name="Hugenholtz P."/>
            <person name="Kyrpides N.C."/>
        </authorList>
    </citation>
    <scope>NUCLEOTIDE SEQUENCE [LARGE SCALE GENOMIC DNA]</scope>
    <source>
        <strain evidence="8 9">ASC-9842</strain>
    </source>
</reference>
<comment type="caution">
    <text evidence="8">The sequence shown here is derived from an EMBL/GenBank/DDBJ whole genome shotgun (WGS) entry which is preliminary data.</text>
</comment>
<dbReference type="InterPro" id="IPR015928">
    <property type="entry name" value="Aconitase/3IPM_dehydase_swvl"/>
</dbReference>
<keyword evidence="9" id="KW-1185">Reference proteome</keyword>
<dbReference type="OrthoDB" id="9802769at2"/>
<keyword evidence="2" id="KW-0479">Metal-binding</keyword>
<keyword evidence="5" id="KW-0456">Lyase</keyword>
<proteinExistence type="predicted"/>
<dbReference type="PANTHER" id="PTHR43822:SF2">
    <property type="entry name" value="HOMOACONITASE, MITOCHONDRIAL"/>
    <property type="match status" value="1"/>
</dbReference>
<dbReference type="SUPFAM" id="SSF53732">
    <property type="entry name" value="Aconitase iron-sulfur domain"/>
    <property type="match status" value="1"/>
</dbReference>
<evidence type="ECO:0000256" key="4">
    <source>
        <dbReference type="ARBA" id="ARBA00023014"/>
    </source>
</evidence>
<dbReference type="PRINTS" id="PR00415">
    <property type="entry name" value="ACONITASE"/>
</dbReference>
<evidence type="ECO:0000259" key="6">
    <source>
        <dbReference type="Pfam" id="PF00330"/>
    </source>
</evidence>
<dbReference type="Gene3D" id="3.20.19.10">
    <property type="entry name" value="Aconitase, domain 4"/>
    <property type="match status" value="1"/>
</dbReference>
<dbReference type="InterPro" id="IPR036008">
    <property type="entry name" value="Aconitase_4Fe-4S_dom"/>
</dbReference>
<dbReference type="SUPFAM" id="SSF52016">
    <property type="entry name" value="LeuD/IlvD-like"/>
    <property type="match status" value="1"/>
</dbReference>
<dbReference type="Pfam" id="PF00330">
    <property type="entry name" value="Aconitase"/>
    <property type="match status" value="1"/>
</dbReference>
<dbReference type="InterPro" id="IPR000573">
    <property type="entry name" value="AconitaseA/IPMdHydase_ssu_swvl"/>
</dbReference>
<dbReference type="GO" id="GO:0046872">
    <property type="term" value="F:metal ion binding"/>
    <property type="evidence" value="ECO:0007669"/>
    <property type="project" value="UniProtKB-KW"/>
</dbReference>
<dbReference type="GO" id="GO:0170034">
    <property type="term" value="P:L-amino acid biosynthetic process"/>
    <property type="evidence" value="ECO:0007669"/>
    <property type="project" value="UniProtKB-ARBA"/>
</dbReference>
<evidence type="ECO:0000313" key="8">
    <source>
        <dbReference type="EMBL" id="RZT42520.1"/>
    </source>
</evidence>
<gene>
    <name evidence="8" type="ORF">EV147_1557</name>
</gene>
<comment type="subunit">
    <text evidence="1">Heterodimer of LeuC and LeuD.</text>
</comment>
<sequence>MNVLEAAGRILYLADSSTAMAQQLAGEDLTLAAAGPLRDDVSTDEITPVPILTHYDDALGRYPYTGYKAGDTLPFVPDSVRIGKFGVTVAGNRYGKGSSREHSPAAEKLAGIRLVVAKSFERIYRQNADNIGLYTSTDFGLVARLEAGEPIPVDDLVAGRDALAASVLKHGGLLKFGQQYLTRVQPAGTVDDQQPQTLFEKIVRRNLLSTPVTPAHPNPGDGIFVQAHWRFIHEYYTGMCAHMLHANFGKPVQLKQADHIVVFEDHTSYVTESPAHVRNGLVENVVQMRYAQRDFVKTYGLTFHRTLTDEEVRLDDGSNVAGISHAMMAERYALPGQVVVGTDSHTPHSGALGCVAFGVGTTDMANAFVTGAVRMTLPESIRVVLDGTLQAGVTAKDVVLQLLAQPAIKSGAGVGKVFEFTGPVVSAMSVDERATLTNMCAELGGFTGIVAPDAETVRFLRERRGIEFEVEPWMCSDDGARYASTLEVDCSTLTPMIARPGDPGNGLPIGELDETVKVDIAYGGSCTAGKREDFDQYHAVFQWASERGLRIPEHVTLYLQFGTTDVRDYCQKQGYMTAFDAVGARILQPSCGACANCGPGSSTSPEQVTVSSINRNFPGRSGPGKVWLASPPTVAASAIAGMLTSFEDLQRRTPAQTR</sequence>
<protein>
    <submittedName>
        <fullName evidence="8">3-isopropylmalate/(R)-2-methylmalate dehydratase large subunit</fullName>
    </submittedName>
</protein>
<dbReference type="GO" id="GO:0170038">
    <property type="term" value="P:proteinogenic amino acid biosynthetic process"/>
    <property type="evidence" value="ECO:0007669"/>
    <property type="project" value="UniProtKB-ARBA"/>
</dbReference>
<dbReference type="GO" id="GO:0016829">
    <property type="term" value="F:lyase activity"/>
    <property type="evidence" value="ECO:0007669"/>
    <property type="project" value="UniProtKB-KW"/>
</dbReference>
<dbReference type="AlphaFoldDB" id="A0A4Q7S9N4"/>
<accession>A0A4Q7S9N4</accession>
<evidence type="ECO:0000256" key="1">
    <source>
        <dbReference type="ARBA" id="ARBA00011271"/>
    </source>
</evidence>
<evidence type="ECO:0000313" key="9">
    <source>
        <dbReference type="Proteomes" id="UP000291078"/>
    </source>
</evidence>
<dbReference type="Pfam" id="PF00694">
    <property type="entry name" value="Aconitase_C"/>
    <property type="match status" value="1"/>
</dbReference>
<dbReference type="RefSeq" id="WP_130390506.1">
    <property type="nucleotide sequence ID" value="NZ_SGXM01000001.1"/>
</dbReference>
<dbReference type="Proteomes" id="UP000291078">
    <property type="component" value="Unassembled WGS sequence"/>
</dbReference>
<evidence type="ECO:0000259" key="7">
    <source>
        <dbReference type="Pfam" id="PF00694"/>
    </source>
</evidence>
<dbReference type="EMBL" id="SGXM01000001">
    <property type="protein sequence ID" value="RZT42520.1"/>
    <property type="molecule type" value="Genomic_DNA"/>
</dbReference>
<keyword evidence="3" id="KW-0408">Iron</keyword>
<feature type="domain" description="Aconitase/3-isopropylmalate dehydratase large subunit alpha/beta/alpha" evidence="6">
    <location>
        <begin position="233"/>
        <end position="641"/>
    </location>
</feature>
<feature type="domain" description="Aconitase A/isopropylmalate dehydratase small subunit swivel" evidence="7">
    <location>
        <begin position="88"/>
        <end position="133"/>
    </location>
</feature>
<dbReference type="InterPro" id="IPR015931">
    <property type="entry name" value="Acnase/IPM_dHydase_lsu_aba_1/3"/>
</dbReference>
<evidence type="ECO:0000256" key="2">
    <source>
        <dbReference type="ARBA" id="ARBA00022723"/>
    </source>
</evidence>
<dbReference type="GO" id="GO:0051536">
    <property type="term" value="F:iron-sulfur cluster binding"/>
    <property type="evidence" value="ECO:0007669"/>
    <property type="project" value="UniProtKB-KW"/>
</dbReference>
<name>A0A4Q7S9N4_9BURK</name>
<dbReference type="InterPro" id="IPR050067">
    <property type="entry name" value="IPM_dehydratase_rel_enz"/>
</dbReference>